<dbReference type="GO" id="GO:0046872">
    <property type="term" value="F:metal ion binding"/>
    <property type="evidence" value="ECO:0007669"/>
    <property type="project" value="UniProtKB-KW"/>
</dbReference>
<dbReference type="Proteomes" id="UP000316360">
    <property type="component" value="Unassembled WGS sequence"/>
</dbReference>
<dbReference type="GO" id="GO:0004493">
    <property type="term" value="F:methylmalonyl-CoA epimerase activity"/>
    <property type="evidence" value="ECO:0007669"/>
    <property type="project" value="TreeGrafter"/>
</dbReference>
<feature type="domain" description="VOC" evidence="2">
    <location>
        <begin position="4"/>
        <end position="150"/>
    </location>
</feature>
<comment type="caution">
    <text evidence="3">The sequence shown here is derived from an EMBL/GenBank/DDBJ whole genome shotgun (WGS) entry which is preliminary data.</text>
</comment>
<evidence type="ECO:0000313" key="3">
    <source>
        <dbReference type="EMBL" id="TET08714.1"/>
    </source>
</evidence>
<protein>
    <submittedName>
        <fullName evidence="3">VOC family protein</fullName>
    </submittedName>
</protein>
<dbReference type="EMBL" id="SOKJ01000338">
    <property type="protein sequence ID" value="TET08714.1"/>
    <property type="molecule type" value="Genomic_DNA"/>
</dbReference>
<evidence type="ECO:0000313" key="4">
    <source>
        <dbReference type="Proteomes" id="UP000316360"/>
    </source>
</evidence>
<dbReference type="InterPro" id="IPR037523">
    <property type="entry name" value="VOC_core"/>
</dbReference>
<sequence length="153" mass="17385">MITELHHVSLTVKDMDESLSLYRDTLGMELERDTGPQGLEPYYAKYVAAVTGISCQNVRFVYLKGFGIRLELQQFYGVKDEDEVFQFGSRGIRNHLGVFVDDIHEIYQLLKQKGMQFVSPPQRIPGGPLENGFAVYLMDPSGNQIELLQRPKG</sequence>
<dbReference type="GO" id="GO:0046491">
    <property type="term" value="P:L-methylmalonyl-CoA metabolic process"/>
    <property type="evidence" value="ECO:0007669"/>
    <property type="project" value="TreeGrafter"/>
</dbReference>
<dbReference type="InterPro" id="IPR029068">
    <property type="entry name" value="Glyas_Bleomycin-R_OHBP_Dase"/>
</dbReference>
<dbReference type="Gene3D" id="3.10.180.10">
    <property type="entry name" value="2,3-Dihydroxybiphenyl 1,2-Dioxygenase, domain 1"/>
    <property type="match status" value="1"/>
</dbReference>
<dbReference type="SUPFAM" id="SSF54593">
    <property type="entry name" value="Glyoxalase/Bleomycin resistance protein/Dihydroxybiphenyl dioxygenase"/>
    <property type="match status" value="1"/>
</dbReference>
<evidence type="ECO:0000259" key="2">
    <source>
        <dbReference type="PROSITE" id="PS51819"/>
    </source>
</evidence>
<dbReference type="InterPro" id="IPR004360">
    <property type="entry name" value="Glyas_Fos-R_dOase_dom"/>
</dbReference>
<organism evidence="3 4">
    <name type="scientific">Aerophobetes bacterium</name>
    <dbReference type="NCBI Taxonomy" id="2030807"/>
    <lineage>
        <taxon>Bacteria</taxon>
        <taxon>Candidatus Aerophobota</taxon>
    </lineage>
</organism>
<reference evidence="3 4" key="1">
    <citation type="submission" date="2019-03" db="EMBL/GenBank/DDBJ databases">
        <title>Metabolic potential of uncultured bacteria and archaea associated with petroleum seepage in deep-sea sediments.</title>
        <authorList>
            <person name="Dong X."/>
            <person name="Hubert C."/>
        </authorList>
    </citation>
    <scope>NUCLEOTIDE SEQUENCE [LARGE SCALE GENOMIC DNA]</scope>
    <source>
        <strain evidence="3">E44_bin7</strain>
    </source>
</reference>
<keyword evidence="1" id="KW-0479">Metal-binding</keyword>
<dbReference type="AlphaFoldDB" id="A0A523RSG5"/>
<dbReference type="InterPro" id="IPR051785">
    <property type="entry name" value="MMCE/EMCE_epimerase"/>
</dbReference>
<dbReference type="PANTHER" id="PTHR43048:SF3">
    <property type="entry name" value="METHYLMALONYL-COA EPIMERASE, MITOCHONDRIAL"/>
    <property type="match status" value="1"/>
</dbReference>
<proteinExistence type="predicted"/>
<evidence type="ECO:0000256" key="1">
    <source>
        <dbReference type="ARBA" id="ARBA00022723"/>
    </source>
</evidence>
<gene>
    <name evidence="3" type="ORF">E3J84_05910</name>
</gene>
<dbReference type="Pfam" id="PF00903">
    <property type="entry name" value="Glyoxalase"/>
    <property type="match status" value="1"/>
</dbReference>
<dbReference type="PROSITE" id="PS51819">
    <property type="entry name" value="VOC"/>
    <property type="match status" value="1"/>
</dbReference>
<dbReference type="PANTHER" id="PTHR43048">
    <property type="entry name" value="METHYLMALONYL-COA EPIMERASE"/>
    <property type="match status" value="1"/>
</dbReference>
<accession>A0A523RSG5</accession>
<name>A0A523RSG5_UNCAE</name>